<dbReference type="CDD" id="cd00082">
    <property type="entry name" value="HisKA"/>
    <property type="match status" value="1"/>
</dbReference>
<dbReference type="CDD" id="cd00130">
    <property type="entry name" value="PAS"/>
    <property type="match status" value="1"/>
</dbReference>
<feature type="domain" description="PAS" evidence="8">
    <location>
        <begin position="142"/>
        <end position="204"/>
    </location>
</feature>
<gene>
    <name evidence="9" type="ORF">EV201_0950</name>
</gene>
<dbReference type="InterPro" id="IPR004358">
    <property type="entry name" value="Sig_transdc_His_kin-like_C"/>
</dbReference>
<evidence type="ECO:0000256" key="5">
    <source>
        <dbReference type="ARBA" id="ARBA00022777"/>
    </source>
</evidence>
<dbReference type="InterPro" id="IPR003661">
    <property type="entry name" value="HisK_dim/P_dom"/>
</dbReference>
<comment type="caution">
    <text evidence="9">The sequence shown here is derived from an EMBL/GenBank/DDBJ whole genome shotgun (WGS) entry which is preliminary data.</text>
</comment>
<feature type="domain" description="Histidine kinase" evidence="7">
    <location>
        <begin position="278"/>
        <end position="500"/>
    </location>
</feature>
<dbReference type="InterPro" id="IPR035965">
    <property type="entry name" value="PAS-like_dom_sf"/>
</dbReference>
<dbReference type="SUPFAM" id="SSF47384">
    <property type="entry name" value="Homodimeric domain of signal transducing histidine kinase"/>
    <property type="match status" value="1"/>
</dbReference>
<dbReference type="Proteomes" id="UP000293562">
    <property type="component" value="Unassembled WGS sequence"/>
</dbReference>
<dbReference type="SMART" id="SM00091">
    <property type="entry name" value="PAS"/>
    <property type="match status" value="2"/>
</dbReference>
<dbReference type="SUPFAM" id="SSF55874">
    <property type="entry name" value="ATPase domain of HSP90 chaperone/DNA topoisomerase II/histidine kinase"/>
    <property type="match status" value="1"/>
</dbReference>
<dbReference type="Pfam" id="PF02518">
    <property type="entry name" value="HATPase_c"/>
    <property type="match status" value="1"/>
</dbReference>
<dbReference type="EC" id="2.7.13.3" evidence="2"/>
<dbReference type="CDD" id="cd16922">
    <property type="entry name" value="HATPase_EvgS-ArcB-TorS-like"/>
    <property type="match status" value="1"/>
</dbReference>
<dbReference type="SMART" id="SM00388">
    <property type="entry name" value="HisKA"/>
    <property type="match status" value="1"/>
</dbReference>
<comment type="catalytic activity">
    <reaction evidence="1">
        <text>ATP + protein L-histidine = ADP + protein N-phospho-L-histidine.</text>
        <dbReference type="EC" id="2.7.13.3"/>
    </reaction>
</comment>
<dbReference type="Pfam" id="PF13426">
    <property type="entry name" value="PAS_9"/>
    <property type="match status" value="1"/>
</dbReference>
<dbReference type="PROSITE" id="PS50109">
    <property type="entry name" value="HIS_KIN"/>
    <property type="match status" value="1"/>
</dbReference>
<evidence type="ECO:0000256" key="4">
    <source>
        <dbReference type="ARBA" id="ARBA00022679"/>
    </source>
</evidence>
<dbReference type="SMART" id="SM00387">
    <property type="entry name" value="HATPase_c"/>
    <property type="match status" value="1"/>
</dbReference>
<dbReference type="PRINTS" id="PR00344">
    <property type="entry name" value="BCTRLSENSOR"/>
</dbReference>
<keyword evidence="4" id="KW-0808">Transferase</keyword>
<keyword evidence="6" id="KW-0902">Two-component regulatory system</keyword>
<dbReference type="InterPro" id="IPR036097">
    <property type="entry name" value="HisK_dim/P_sf"/>
</dbReference>
<evidence type="ECO:0000259" key="8">
    <source>
        <dbReference type="PROSITE" id="PS50112"/>
    </source>
</evidence>
<proteinExistence type="predicted"/>
<keyword evidence="5" id="KW-0418">Kinase</keyword>
<accession>A0A4Q7VJG4</accession>
<dbReference type="Gene3D" id="3.30.450.20">
    <property type="entry name" value="PAS domain"/>
    <property type="match status" value="2"/>
</dbReference>
<evidence type="ECO:0000313" key="9">
    <source>
        <dbReference type="EMBL" id="RZT96313.1"/>
    </source>
</evidence>
<dbReference type="GO" id="GO:0000155">
    <property type="term" value="F:phosphorelay sensor kinase activity"/>
    <property type="evidence" value="ECO:0007669"/>
    <property type="project" value="InterPro"/>
</dbReference>
<dbReference type="InterPro" id="IPR005467">
    <property type="entry name" value="His_kinase_dom"/>
</dbReference>
<dbReference type="OrthoDB" id="9796457at2"/>
<evidence type="ECO:0000259" key="7">
    <source>
        <dbReference type="PROSITE" id="PS50109"/>
    </source>
</evidence>
<sequence length="507" mass="57871">MNVSKLINIDYRRLIDIIPLGVVYRSSDGYILSANSIAEKIMGMTTENMKEFKSLKSRWKPIKEDGSDFCEDEYPVLVALKTGKPVHDITMGIYNSIEDKHYWINVNSIPEFRDGEKIPYQVCSFFSDITEQIRVKEALKTSEERYRGLSEAAFEAIFISEKGVCIEQNSAAEKMFGYKLEDALGRMGTEWIVDEDRQLVMDKMISGCEEPYEVTALRKDGSTFPAEIQGKMMHYKGKSVRVTALRDISVRDTLLKDLISSKLKAEESDHLKSVFLTTMNHEFRTPLNHILGFSDIIHESTHDNELKDFAKMINQSGYNLLEIIENIFMLAQAEQGEVGIMNRPFKIENLYHNLMSSLQTILNNSGKSTQVNLDFTPDKHLLKYWISSDKRKIVEVMLNLFKNAVKFTEQGSIEFGFYKSNEKEITFFVRDTGIGIAEDKQVLIFDFFRQVDDAYTRKYSGVGVGLAISKKIAEAMNGRISVQSDLGKGALFEFCFPVEFSSSNSRN</sequence>
<name>A0A4Q7VJG4_9BACT</name>
<evidence type="ECO:0000256" key="1">
    <source>
        <dbReference type="ARBA" id="ARBA00000085"/>
    </source>
</evidence>
<protein>
    <recommendedName>
        <fullName evidence="2">histidine kinase</fullName>
        <ecNumber evidence="2">2.7.13.3</ecNumber>
    </recommendedName>
</protein>
<dbReference type="PANTHER" id="PTHR43711:SF31">
    <property type="entry name" value="HISTIDINE KINASE"/>
    <property type="match status" value="1"/>
</dbReference>
<dbReference type="InterPro" id="IPR000014">
    <property type="entry name" value="PAS"/>
</dbReference>
<dbReference type="NCBIfam" id="TIGR00229">
    <property type="entry name" value="sensory_box"/>
    <property type="match status" value="1"/>
</dbReference>
<evidence type="ECO:0000256" key="6">
    <source>
        <dbReference type="ARBA" id="ARBA00023012"/>
    </source>
</evidence>
<dbReference type="Gene3D" id="1.10.287.130">
    <property type="match status" value="1"/>
</dbReference>
<dbReference type="Pfam" id="PF00512">
    <property type="entry name" value="HisKA"/>
    <property type="match status" value="1"/>
</dbReference>
<dbReference type="AlphaFoldDB" id="A0A4Q7VJG4"/>
<keyword evidence="10" id="KW-1185">Reference proteome</keyword>
<keyword evidence="3" id="KW-0597">Phosphoprotein</keyword>
<dbReference type="InterPro" id="IPR003594">
    <property type="entry name" value="HATPase_dom"/>
</dbReference>
<organism evidence="9 10">
    <name type="scientific">Ancylomarina subtilis</name>
    <dbReference type="NCBI Taxonomy" id="1639035"/>
    <lineage>
        <taxon>Bacteria</taxon>
        <taxon>Pseudomonadati</taxon>
        <taxon>Bacteroidota</taxon>
        <taxon>Bacteroidia</taxon>
        <taxon>Marinilabiliales</taxon>
        <taxon>Marinifilaceae</taxon>
        <taxon>Ancylomarina</taxon>
    </lineage>
</organism>
<dbReference type="InterPro" id="IPR050736">
    <property type="entry name" value="Sensor_HK_Regulatory"/>
</dbReference>
<dbReference type="PROSITE" id="PS50112">
    <property type="entry name" value="PAS"/>
    <property type="match status" value="1"/>
</dbReference>
<evidence type="ECO:0000256" key="3">
    <source>
        <dbReference type="ARBA" id="ARBA00022553"/>
    </source>
</evidence>
<dbReference type="Gene3D" id="3.30.565.10">
    <property type="entry name" value="Histidine kinase-like ATPase, C-terminal domain"/>
    <property type="match status" value="1"/>
</dbReference>
<dbReference type="RefSeq" id="WP_130306204.1">
    <property type="nucleotide sequence ID" value="NZ_SHKN01000001.1"/>
</dbReference>
<dbReference type="PANTHER" id="PTHR43711">
    <property type="entry name" value="TWO-COMPONENT HISTIDINE KINASE"/>
    <property type="match status" value="1"/>
</dbReference>
<dbReference type="SUPFAM" id="SSF55785">
    <property type="entry name" value="PYP-like sensor domain (PAS domain)"/>
    <property type="match status" value="2"/>
</dbReference>
<reference evidence="9 10" key="1">
    <citation type="submission" date="2019-02" db="EMBL/GenBank/DDBJ databases">
        <title>Genomic Encyclopedia of Type Strains, Phase IV (KMG-IV): sequencing the most valuable type-strain genomes for metagenomic binning, comparative biology and taxonomic classification.</title>
        <authorList>
            <person name="Goeker M."/>
        </authorList>
    </citation>
    <scope>NUCLEOTIDE SEQUENCE [LARGE SCALE GENOMIC DNA]</scope>
    <source>
        <strain evidence="9 10">DSM 28825</strain>
    </source>
</reference>
<dbReference type="EMBL" id="SHKN01000001">
    <property type="protein sequence ID" value="RZT96313.1"/>
    <property type="molecule type" value="Genomic_DNA"/>
</dbReference>
<dbReference type="InterPro" id="IPR036890">
    <property type="entry name" value="HATPase_C_sf"/>
</dbReference>
<evidence type="ECO:0000256" key="2">
    <source>
        <dbReference type="ARBA" id="ARBA00012438"/>
    </source>
</evidence>
<evidence type="ECO:0000313" key="10">
    <source>
        <dbReference type="Proteomes" id="UP000293562"/>
    </source>
</evidence>